<name>A0A857MSL9_9BACT</name>
<dbReference type="InterPro" id="IPR023214">
    <property type="entry name" value="HAD_sf"/>
</dbReference>
<organism evidence="1 2">
    <name type="scientific">Candidatus Mycosynbacter amalyticus</name>
    <dbReference type="NCBI Taxonomy" id="2665156"/>
    <lineage>
        <taxon>Bacteria</taxon>
        <taxon>Candidatus Saccharimonadota</taxon>
        <taxon>Candidatus Saccharimonadota incertae sedis</taxon>
        <taxon>Candidatus Mycosynbacter</taxon>
    </lineage>
</organism>
<dbReference type="KEGG" id="mama:GII36_01070"/>
<keyword evidence="2" id="KW-1185">Reference proteome</keyword>
<evidence type="ECO:0000313" key="1">
    <source>
        <dbReference type="EMBL" id="QHN42447.1"/>
    </source>
</evidence>
<reference evidence="1" key="1">
    <citation type="journal article" date="2021" name="Nat. Microbiol.">
        <title>Cocultivation of an ultrasmall environmental parasitic bacterium with lytic ability against bacteria associated with wastewater foams.</title>
        <authorList>
            <person name="Batinovic S."/>
            <person name="Rose J.J.A."/>
            <person name="Ratcliffe J."/>
            <person name="Seviour R.J."/>
            <person name="Petrovski S."/>
        </authorList>
    </citation>
    <scope>NUCLEOTIDE SEQUENCE</scope>
    <source>
        <strain evidence="1">JR1</strain>
    </source>
</reference>
<dbReference type="EMBL" id="CP045921">
    <property type="protein sequence ID" value="QHN42447.1"/>
    <property type="molecule type" value="Genomic_DNA"/>
</dbReference>
<dbReference type="InterPro" id="IPR036412">
    <property type="entry name" value="HAD-like_sf"/>
</dbReference>
<protein>
    <recommendedName>
        <fullName evidence="3">Nucleotidase</fullName>
    </recommendedName>
</protein>
<dbReference type="PANTHER" id="PTHR35134">
    <property type="entry name" value="NUCLEOTIDASE YQFW-RELATED"/>
    <property type="match status" value="1"/>
</dbReference>
<proteinExistence type="predicted"/>
<dbReference type="SUPFAM" id="SSF56784">
    <property type="entry name" value="HAD-like"/>
    <property type="match status" value="1"/>
</dbReference>
<evidence type="ECO:0000313" key="2">
    <source>
        <dbReference type="Proteomes" id="UP001059824"/>
    </source>
</evidence>
<evidence type="ECO:0008006" key="3">
    <source>
        <dbReference type="Google" id="ProtNLM"/>
    </source>
</evidence>
<accession>A0A857MSL9</accession>
<gene>
    <name evidence="1" type="ORF">GII36_01070</name>
</gene>
<dbReference type="Proteomes" id="UP001059824">
    <property type="component" value="Chromosome"/>
</dbReference>
<dbReference type="RefSeq" id="WP_260763785.1">
    <property type="nucleotide sequence ID" value="NZ_CP045921.1"/>
</dbReference>
<dbReference type="PANTHER" id="PTHR35134:SF2">
    <property type="entry name" value="NUCLEOTIDASE YQFW-RELATED"/>
    <property type="match status" value="1"/>
</dbReference>
<sequence>MKPKISIDIDDVVADSTEALRILVNQRVGAALTADDYRGVGGEYWGYYERVWRNHGIQDRVSFKELSAEMAADQSHVLLLPGAEVAIHQLAQWFHVVFITSRDKSWEVATRKWFQKQFSHDDIELYFCESHKDARAKTKGQLCKELGVTLHIDDNEAHCQSVLDEGIAAILFGRYGWHDGSAKGVVVCADWSEVMDYIGKAYGDADKTREEN</sequence>
<dbReference type="InterPro" id="IPR052419">
    <property type="entry name" value="5_3-deoxyribonucleotidase-like"/>
</dbReference>
<dbReference type="AlphaFoldDB" id="A0A857MSL9"/>
<dbReference type="Gene3D" id="3.40.50.1000">
    <property type="entry name" value="HAD superfamily/HAD-like"/>
    <property type="match status" value="1"/>
</dbReference>